<proteinExistence type="predicted"/>
<evidence type="ECO:0000256" key="2">
    <source>
        <dbReference type="ARBA" id="ARBA00022801"/>
    </source>
</evidence>
<comment type="caution">
    <text evidence="5">The sequence shown here is derived from an EMBL/GenBank/DDBJ whole genome shotgun (WGS) entry which is preliminary data.</text>
</comment>
<evidence type="ECO:0000256" key="3">
    <source>
        <dbReference type="SAM" id="SignalP"/>
    </source>
</evidence>
<dbReference type="Pfam" id="PF00149">
    <property type="entry name" value="Metallophos"/>
    <property type="match status" value="1"/>
</dbReference>
<feature type="domain" description="Calcineurin-like phosphoesterase" evidence="4">
    <location>
        <begin position="30"/>
        <end position="320"/>
    </location>
</feature>
<dbReference type="InterPro" id="IPR004843">
    <property type="entry name" value="Calcineurin-like_PHP"/>
</dbReference>
<dbReference type="Proteomes" id="UP000469452">
    <property type="component" value="Unassembled WGS sequence"/>
</dbReference>
<dbReference type="InterPro" id="IPR051558">
    <property type="entry name" value="Metallophosphoesterase_PAP"/>
</dbReference>
<gene>
    <name evidence="5" type="ORF">AaE_000841</name>
</gene>
<dbReference type="EMBL" id="VJMI01001534">
    <property type="protein sequence ID" value="KAF0775460.1"/>
    <property type="molecule type" value="Genomic_DNA"/>
</dbReference>
<feature type="chain" id="PRO_5025356817" description="Calcineurin-like phosphoesterase domain-containing protein" evidence="3">
    <location>
        <begin position="19"/>
        <end position="431"/>
    </location>
</feature>
<name>A0A6A5AYU7_APHAT</name>
<evidence type="ECO:0000313" key="6">
    <source>
        <dbReference type="Proteomes" id="UP000469452"/>
    </source>
</evidence>
<organism evidence="5 6">
    <name type="scientific">Aphanomyces astaci</name>
    <name type="common">Crayfish plague agent</name>
    <dbReference type="NCBI Taxonomy" id="112090"/>
    <lineage>
        <taxon>Eukaryota</taxon>
        <taxon>Sar</taxon>
        <taxon>Stramenopiles</taxon>
        <taxon>Oomycota</taxon>
        <taxon>Saprolegniomycetes</taxon>
        <taxon>Saprolegniales</taxon>
        <taxon>Verrucalvaceae</taxon>
        <taxon>Aphanomyces</taxon>
    </lineage>
</organism>
<dbReference type="GO" id="GO:0016787">
    <property type="term" value="F:hydrolase activity"/>
    <property type="evidence" value="ECO:0007669"/>
    <property type="project" value="UniProtKB-KW"/>
</dbReference>
<reference evidence="5 6" key="1">
    <citation type="submission" date="2019-06" db="EMBL/GenBank/DDBJ databases">
        <title>Genomics analysis of Aphanomyces spp. identifies a new class of oomycete effector associated with host adaptation.</title>
        <authorList>
            <person name="Gaulin E."/>
        </authorList>
    </citation>
    <scope>NUCLEOTIDE SEQUENCE [LARGE SCALE GENOMIC DNA]</scope>
    <source>
        <strain evidence="5 6">E</strain>
    </source>
</reference>
<dbReference type="AlphaFoldDB" id="A0A6A5AYU7"/>
<evidence type="ECO:0000313" key="5">
    <source>
        <dbReference type="EMBL" id="KAF0775460.1"/>
    </source>
</evidence>
<dbReference type="VEuPathDB" id="FungiDB:H257_13347"/>
<keyword evidence="2" id="KW-0378">Hydrolase</keyword>
<dbReference type="PANTHER" id="PTHR10161:SF14">
    <property type="entry name" value="TARTRATE-RESISTANT ACID PHOSPHATASE TYPE 5"/>
    <property type="match status" value="1"/>
</dbReference>
<dbReference type="Gene3D" id="3.60.21.10">
    <property type="match status" value="1"/>
</dbReference>
<dbReference type="PANTHER" id="PTHR10161">
    <property type="entry name" value="TARTRATE-RESISTANT ACID PHOSPHATASE TYPE 5"/>
    <property type="match status" value="1"/>
</dbReference>
<keyword evidence="1 3" id="KW-0732">Signal</keyword>
<accession>A0A6A5AYU7</accession>
<dbReference type="SUPFAM" id="SSF56300">
    <property type="entry name" value="Metallo-dependent phosphatases"/>
    <property type="match status" value="1"/>
</dbReference>
<evidence type="ECO:0000256" key="1">
    <source>
        <dbReference type="ARBA" id="ARBA00022729"/>
    </source>
</evidence>
<feature type="signal peptide" evidence="3">
    <location>
        <begin position="1"/>
        <end position="18"/>
    </location>
</feature>
<sequence>MLSLVLFLCGWVLGAVDQLTDPSGAELSVHFLAIGDWGSTVAKAGGDSSCCSQYHTPKSDANYTRDRYAQANIAMLMGQSAKLHTPQAVLAHGDSFYWNGVGPDVVNTSYRFEHTFEAIYNHPDLVNVPWLNVMGNHDYGGSGFICGEEPCVSPRAIRRGLQLKFQAQHTYKSPASDRWHLDHWFKSTFRQGNVSVDVLSVDTNGHADVHGATHICCQCYGYLSLHPQKSPSLCANPVPGEALCAGGDVALYMACIDELVGYANASLAFVETEAKQARQVDWKIVNSHFAPHYHMDPQWQSQWLEALRTAHLLVHGHTHGANHVKMRGCDGSHHPVHFVENGAGGGIIAEAGHATAPAGMDLLWVAPQTPYGFFELAMSKTWLRLQFVTFDSQWNFGSPSEEGQVVGGRSVLYCMWIPHTGLGPAHHELPC</sequence>
<protein>
    <recommendedName>
        <fullName evidence="4">Calcineurin-like phosphoesterase domain-containing protein</fullName>
    </recommendedName>
</protein>
<dbReference type="InterPro" id="IPR029052">
    <property type="entry name" value="Metallo-depent_PP-like"/>
</dbReference>
<evidence type="ECO:0000259" key="4">
    <source>
        <dbReference type="Pfam" id="PF00149"/>
    </source>
</evidence>